<evidence type="ECO:0000256" key="1">
    <source>
        <dbReference type="SAM" id="Phobius"/>
    </source>
</evidence>
<dbReference type="Proteomes" id="UP001268089">
    <property type="component" value="Unassembled WGS sequence"/>
</dbReference>
<feature type="transmembrane region" description="Helical" evidence="1">
    <location>
        <begin position="12"/>
        <end position="34"/>
    </location>
</feature>
<sequence length="213" mass="24682">MPPFVVDFSRPQAVLLCSVLIVTLQFIAVSIAIFSMQKRYRGLESQKKKYSHFHKLFIRLEASLSQLQVLERIHLINVHQKLEQEIEDQLNTLWMEIEKALGLVASVEYVGKVKFSVLSVRAGFDLYKQMQKDFVNQSKQGEKAFAQYLLNSQGKELRISVEAVLKSGRETSFKHQFAGYKINGALDFAWMVYPLTWILIFLSYFVMRMYASP</sequence>
<keyword evidence="1" id="KW-0812">Transmembrane</keyword>
<dbReference type="RefSeq" id="WP_310346726.1">
    <property type="nucleotide sequence ID" value="NZ_JAVDXO010000015.1"/>
</dbReference>
<evidence type="ECO:0000313" key="3">
    <source>
        <dbReference type="Proteomes" id="UP001268089"/>
    </source>
</evidence>
<name>A0ABU1ZTE5_9BURK</name>
<dbReference type="EMBL" id="JAVDXO010000015">
    <property type="protein sequence ID" value="MDR7308819.1"/>
    <property type="molecule type" value="Genomic_DNA"/>
</dbReference>
<gene>
    <name evidence="2" type="ORF">J2X15_004142</name>
</gene>
<organism evidence="2 3">
    <name type="scientific">Rhodoferax saidenbachensis</name>
    <dbReference type="NCBI Taxonomy" id="1484693"/>
    <lineage>
        <taxon>Bacteria</taxon>
        <taxon>Pseudomonadati</taxon>
        <taxon>Pseudomonadota</taxon>
        <taxon>Betaproteobacteria</taxon>
        <taxon>Burkholderiales</taxon>
        <taxon>Comamonadaceae</taxon>
        <taxon>Rhodoferax</taxon>
    </lineage>
</organism>
<feature type="transmembrane region" description="Helical" evidence="1">
    <location>
        <begin position="188"/>
        <end position="207"/>
    </location>
</feature>
<reference evidence="2 3" key="1">
    <citation type="submission" date="2023-07" db="EMBL/GenBank/DDBJ databases">
        <title>Sorghum-associated microbial communities from plants grown in Nebraska, USA.</title>
        <authorList>
            <person name="Schachtman D."/>
        </authorList>
    </citation>
    <scope>NUCLEOTIDE SEQUENCE [LARGE SCALE GENOMIC DNA]</scope>
    <source>
        <strain evidence="2 3">BE308</strain>
    </source>
</reference>
<accession>A0ABU1ZTE5</accession>
<protein>
    <submittedName>
        <fullName evidence="2">Uncharacterized protein</fullName>
    </submittedName>
</protein>
<keyword evidence="3" id="KW-1185">Reference proteome</keyword>
<keyword evidence="1" id="KW-0472">Membrane</keyword>
<proteinExistence type="predicted"/>
<keyword evidence="1" id="KW-1133">Transmembrane helix</keyword>
<evidence type="ECO:0000313" key="2">
    <source>
        <dbReference type="EMBL" id="MDR7308819.1"/>
    </source>
</evidence>
<comment type="caution">
    <text evidence="2">The sequence shown here is derived from an EMBL/GenBank/DDBJ whole genome shotgun (WGS) entry which is preliminary data.</text>
</comment>